<gene>
    <name evidence="2" type="ORF">BDV96DRAFT_600702</name>
</gene>
<name>A0A6A5Z3G8_9PLEO</name>
<accession>A0A6A5Z3G8</accession>
<reference evidence="2" key="1">
    <citation type="journal article" date="2020" name="Stud. Mycol.">
        <title>101 Dothideomycetes genomes: a test case for predicting lifestyles and emergence of pathogens.</title>
        <authorList>
            <person name="Haridas S."/>
            <person name="Albert R."/>
            <person name="Binder M."/>
            <person name="Bloem J."/>
            <person name="Labutti K."/>
            <person name="Salamov A."/>
            <person name="Andreopoulos B."/>
            <person name="Baker S."/>
            <person name="Barry K."/>
            <person name="Bills G."/>
            <person name="Bluhm B."/>
            <person name="Cannon C."/>
            <person name="Castanera R."/>
            <person name="Culley D."/>
            <person name="Daum C."/>
            <person name="Ezra D."/>
            <person name="Gonzalez J."/>
            <person name="Henrissat B."/>
            <person name="Kuo A."/>
            <person name="Liang C."/>
            <person name="Lipzen A."/>
            <person name="Lutzoni F."/>
            <person name="Magnuson J."/>
            <person name="Mondo S."/>
            <person name="Nolan M."/>
            <person name="Ohm R."/>
            <person name="Pangilinan J."/>
            <person name="Park H.-J."/>
            <person name="Ramirez L."/>
            <person name="Alfaro M."/>
            <person name="Sun H."/>
            <person name="Tritt A."/>
            <person name="Yoshinaga Y."/>
            <person name="Zwiers L.-H."/>
            <person name="Turgeon B."/>
            <person name="Goodwin S."/>
            <person name="Spatafora J."/>
            <person name="Crous P."/>
            <person name="Grigoriev I."/>
        </authorList>
    </citation>
    <scope>NUCLEOTIDE SEQUENCE</scope>
    <source>
        <strain evidence="2">CBS 627.86</strain>
    </source>
</reference>
<dbReference type="OrthoDB" id="3801290at2759"/>
<proteinExistence type="predicted"/>
<feature type="region of interest" description="Disordered" evidence="1">
    <location>
        <begin position="325"/>
        <end position="348"/>
    </location>
</feature>
<dbReference type="AlphaFoldDB" id="A0A6A5Z3G8"/>
<evidence type="ECO:0000313" key="3">
    <source>
        <dbReference type="Proteomes" id="UP000799770"/>
    </source>
</evidence>
<protein>
    <submittedName>
        <fullName evidence="2">Uncharacterized protein</fullName>
    </submittedName>
</protein>
<organism evidence="2 3">
    <name type="scientific">Lophiotrema nucula</name>
    <dbReference type="NCBI Taxonomy" id="690887"/>
    <lineage>
        <taxon>Eukaryota</taxon>
        <taxon>Fungi</taxon>
        <taxon>Dikarya</taxon>
        <taxon>Ascomycota</taxon>
        <taxon>Pezizomycotina</taxon>
        <taxon>Dothideomycetes</taxon>
        <taxon>Pleosporomycetidae</taxon>
        <taxon>Pleosporales</taxon>
        <taxon>Lophiotremataceae</taxon>
        <taxon>Lophiotrema</taxon>
    </lineage>
</organism>
<sequence length="361" mass="40880">MCKFTRLQFNCYHTALYTTPMHTSLCPPARDFNIRQGRTGAPAPCFPLQSDVNNPTKIAATHRIFTVCEACEYTDADLLHVEELEKEVEDSLAMGIKLMKVWEGDLHFRFVMRTLRHDWLHAFSSKPGSAKFNRLFLDDWKLAEECVEYLHSCVDPESEYEDVPRAEFLRDIDVAERVLKLAKMKMELCVEVMRLVEEGELFGVEMEEVGDRLQASVEIEAEDDEGEELPSSSSVTDGMTGRSDPEDYSNCASTSEREYVDTYFDHWLDETYDHWGKKHNSVLNHPNKHKPSTAARGWTGLTVDIVPAARVAGLPEVVGKYIDSATPSLDESESDPGSSQTTFVLVDEDDDDVILPRPSLE</sequence>
<dbReference type="EMBL" id="ML977326">
    <property type="protein sequence ID" value="KAF2113952.1"/>
    <property type="molecule type" value="Genomic_DNA"/>
</dbReference>
<evidence type="ECO:0000256" key="1">
    <source>
        <dbReference type="SAM" id="MobiDB-lite"/>
    </source>
</evidence>
<evidence type="ECO:0000313" key="2">
    <source>
        <dbReference type="EMBL" id="KAF2113952.1"/>
    </source>
</evidence>
<dbReference type="Proteomes" id="UP000799770">
    <property type="component" value="Unassembled WGS sequence"/>
</dbReference>
<feature type="compositionally biased region" description="Acidic residues" evidence="1">
    <location>
        <begin position="219"/>
        <end position="228"/>
    </location>
</feature>
<feature type="compositionally biased region" description="Polar residues" evidence="1">
    <location>
        <begin position="325"/>
        <end position="343"/>
    </location>
</feature>
<keyword evidence="3" id="KW-1185">Reference proteome</keyword>
<feature type="region of interest" description="Disordered" evidence="1">
    <location>
        <begin position="219"/>
        <end position="254"/>
    </location>
</feature>